<feature type="compositionally biased region" description="Low complexity" evidence="1">
    <location>
        <begin position="22"/>
        <end position="32"/>
    </location>
</feature>
<evidence type="ECO:0000313" key="2">
    <source>
        <dbReference type="EMBL" id="CAA9584689.1"/>
    </source>
</evidence>
<gene>
    <name evidence="2" type="ORF">AVDCRST_MAG19-4774</name>
</gene>
<protein>
    <submittedName>
        <fullName evidence="2">Uncharacterized protein</fullName>
    </submittedName>
</protein>
<reference evidence="2" key="1">
    <citation type="submission" date="2020-02" db="EMBL/GenBank/DDBJ databases">
        <authorList>
            <person name="Meier V. D."/>
        </authorList>
    </citation>
    <scope>NUCLEOTIDE SEQUENCE</scope>
    <source>
        <strain evidence="2">AVDCRST_MAG19</strain>
    </source>
</reference>
<proteinExistence type="predicted"/>
<dbReference type="EMBL" id="CADCWL010000247">
    <property type="protein sequence ID" value="CAA9584689.1"/>
    <property type="molecule type" value="Genomic_DNA"/>
</dbReference>
<accession>A0A6J4VQA3</accession>
<feature type="region of interest" description="Disordered" evidence="1">
    <location>
        <begin position="1"/>
        <end position="53"/>
    </location>
</feature>
<sequence>MGGLPSSTRWGWGESSARFSRRSCGCTTSGSRTTDERHRSPPGRTGRGHAAFP</sequence>
<dbReference type="AlphaFoldDB" id="A0A6J4VQA3"/>
<evidence type="ECO:0000256" key="1">
    <source>
        <dbReference type="SAM" id="MobiDB-lite"/>
    </source>
</evidence>
<name>A0A6J4VQA3_9BACT</name>
<organism evidence="2">
    <name type="scientific">uncultured Thermomicrobiales bacterium</name>
    <dbReference type="NCBI Taxonomy" id="1645740"/>
    <lineage>
        <taxon>Bacteria</taxon>
        <taxon>Pseudomonadati</taxon>
        <taxon>Thermomicrobiota</taxon>
        <taxon>Thermomicrobia</taxon>
        <taxon>Thermomicrobiales</taxon>
        <taxon>environmental samples</taxon>
    </lineage>
</organism>